<dbReference type="GO" id="GO:0030313">
    <property type="term" value="C:cell envelope"/>
    <property type="evidence" value="ECO:0007669"/>
    <property type="project" value="UniProtKB-SubCell"/>
</dbReference>
<evidence type="ECO:0000256" key="1">
    <source>
        <dbReference type="ARBA" id="ARBA00004196"/>
    </source>
</evidence>
<dbReference type="InterPro" id="IPR013766">
    <property type="entry name" value="Thioredoxin_domain"/>
</dbReference>
<dbReference type="EMBL" id="PVTV01000016">
    <property type="protein sequence ID" value="PRY96794.1"/>
    <property type="molecule type" value="Genomic_DNA"/>
</dbReference>
<dbReference type="PANTHER" id="PTHR42852">
    <property type="entry name" value="THIOL:DISULFIDE INTERCHANGE PROTEIN DSBE"/>
    <property type="match status" value="1"/>
</dbReference>
<keyword evidence="3" id="KW-1015">Disulfide bond</keyword>
<dbReference type="InterPro" id="IPR013740">
    <property type="entry name" value="Redoxin"/>
</dbReference>
<reference evidence="6 7" key="1">
    <citation type="submission" date="2018-03" db="EMBL/GenBank/DDBJ databases">
        <title>Genomic Encyclopedia of Type Strains, Phase III (KMG-III): the genomes of soil and plant-associated and newly described type strains.</title>
        <authorList>
            <person name="Whitman W."/>
        </authorList>
    </citation>
    <scope>NUCLEOTIDE SEQUENCE [LARGE SCALE GENOMIC DNA]</scope>
    <source>
        <strain evidence="6 7">MWH-P2sevCIIIb</strain>
    </source>
</reference>
<keyword evidence="6" id="KW-0413">Isomerase</keyword>
<dbReference type="SUPFAM" id="SSF52833">
    <property type="entry name" value="Thioredoxin-like"/>
    <property type="match status" value="1"/>
</dbReference>
<evidence type="ECO:0000256" key="4">
    <source>
        <dbReference type="ARBA" id="ARBA00023284"/>
    </source>
</evidence>
<dbReference type="GO" id="GO:0016853">
    <property type="term" value="F:isomerase activity"/>
    <property type="evidence" value="ECO:0007669"/>
    <property type="project" value="UniProtKB-KW"/>
</dbReference>
<dbReference type="OrthoDB" id="9811352at2"/>
<comment type="subcellular location">
    <subcellularLocation>
        <location evidence="1">Cell envelope</location>
    </subcellularLocation>
</comment>
<keyword evidence="7" id="KW-1185">Reference proteome</keyword>
<evidence type="ECO:0000313" key="6">
    <source>
        <dbReference type="EMBL" id="PRY96794.1"/>
    </source>
</evidence>
<proteinExistence type="predicted"/>
<organism evidence="6 7">
    <name type="scientific">Jezberella montanilacus</name>
    <dbReference type="NCBI Taxonomy" id="323426"/>
    <lineage>
        <taxon>Bacteria</taxon>
        <taxon>Pseudomonadati</taxon>
        <taxon>Pseudomonadota</taxon>
        <taxon>Betaproteobacteria</taxon>
        <taxon>Burkholderiales</taxon>
        <taxon>Alcaligenaceae</taxon>
        <taxon>Jezberella</taxon>
    </lineage>
</organism>
<evidence type="ECO:0000256" key="3">
    <source>
        <dbReference type="ARBA" id="ARBA00023157"/>
    </source>
</evidence>
<dbReference type="InterPro" id="IPR050553">
    <property type="entry name" value="Thioredoxin_ResA/DsbE_sf"/>
</dbReference>
<evidence type="ECO:0000313" key="7">
    <source>
        <dbReference type="Proteomes" id="UP000238308"/>
    </source>
</evidence>
<name>A0A2T0XCV9_9BURK</name>
<keyword evidence="4" id="KW-0676">Redox-active center</keyword>
<evidence type="ECO:0000259" key="5">
    <source>
        <dbReference type="PROSITE" id="PS51352"/>
    </source>
</evidence>
<protein>
    <submittedName>
        <fullName evidence="6">Thiol-disulfide isomerase/thioredoxin</fullName>
    </submittedName>
</protein>
<dbReference type="Gene3D" id="3.40.30.10">
    <property type="entry name" value="Glutaredoxin"/>
    <property type="match status" value="1"/>
</dbReference>
<dbReference type="AlphaFoldDB" id="A0A2T0XCV9"/>
<sequence length="189" mass="20092">MKKRTIILAVTGLAVAFAAGGFAWRESSRAAPRANQTLNKPATSVASKTEAARTLFASAWPDVQGRSVAMQSYSGKPLVVNFWATWCAPCVEEMPALDTMAKAMPDAQFVGIGVDTNKNIVDFLAKIPVSYPLLVAGHSAISLVQQLGNPAGGLPFTVLVDAKGNVVETILGQVKLDDLSHKIQELTRN</sequence>
<feature type="domain" description="Thioredoxin" evidence="5">
    <location>
        <begin position="49"/>
        <end position="188"/>
    </location>
</feature>
<dbReference type="GO" id="GO:0015036">
    <property type="term" value="F:disulfide oxidoreductase activity"/>
    <property type="evidence" value="ECO:0007669"/>
    <property type="project" value="UniProtKB-ARBA"/>
</dbReference>
<dbReference type="RefSeq" id="WP_106228503.1">
    <property type="nucleotide sequence ID" value="NZ_PVTV01000016.1"/>
</dbReference>
<comment type="caution">
    <text evidence="6">The sequence shown here is derived from an EMBL/GenBank/DDBJ whole genome shotgun (WGS) entry which is preliminary data.</text>
</comment>
<dbReference type="PROSITE" id="PS00194">
    <property type="entry name" value="THIOREDOXIN_1"/>
    <property type="match status" value="1"/>
</dbReference>
<dbReference type="InterPro" id="IPR036249">
    <property type="entry name" value="Thioredoxin-like_sf"/>
</dbReference>
<dbReference type="Pfam" id="PF08534">
    <property type="entry name" value="Redoxin"/>
    <property type="match status" value="1"/>
</dbReference>
<keyword evidence="2" id="KW-0201">Cytochrome c-type biogenesis</keyword>
<dbReference type="InterPro" id="IPR017937">
    <property type="entry name" value="Thioredoxin_CS"/>
</dbReference>
<accession>A0A2T0XCV9</accession>
<dbReference type="CDD" id="cd02966">
    <property type="entry name" value="TlpA_like_family"/>
    <property type="match status" value="1"/>
</dbReference>
<dbReference type="PROSITE" id="PS51352">
    <property type="entry name" value="THIOREDOXIN_2"/>
    <property type="match status" value="1"/>
</dbReference>
<evidence type="ECO:0000256" key="2">
    <source>
        <dbReference type="ARBA" id="ARBA00022748"/>
    </source>
</evidence>
<dbReference type="GO" id="GO:0017004">
    <property type="term" value="P:cytochrome complex assembly"/>
    <property type="evidence" value="ECO:0007669"/>
    <property type="project" value="UniProtKB-KW"/>
</dbReference>
<dbReference type="Proteomes" id="UP000238308">
    <property type="component" value="Unassembled WGS sequence"/>
</dbReference>
<gene>
    <name evidence="6" type="ORF">BCM14_2549</name>
</gene>
<dbReference type="PANTHER" id="PTHR42852:SF6">
    <property type="entry name" value="THIOL:DISULFIDE INTERCHANGE PROTEIN DSBE"/>
    <property type="match status" value="1"/>
</dbReference>